<feature type="non-terminal residue" evidence="2">
    <location>
        <position position="58"/>
    </location>
</feature>
<evidence type="ECO:0000256" key="1">
    <source>
        <dbReference type="SAM" id="Phobius"/>
    </source>
</evidence>
<gene>
    <name evidence="2" type="ORF">S01H1_13878</name>
</gene>
<dbReference type="AlphaFoldDB" id="X0SU93"/>
<proteinExistence type="predicted"/>
<dbReference type="EMBL" id="BARS01007182">
    <property type="protein sequence ID" value="GAF79477.1"/>
    <property type="molecule type" value="Genomic_DNA"/>
</dbReference>
<protein>
    <submittedName>
        <fullName evidence="2">Uncharacterized protein</fullName>
    </submittedName>
</protein>
<feature type="transmembrane region" description="Helical" evidence="1">
    <location>
        <begin position="37"/>
        <end position="54"/>
    </location>
</feature>
<keyword evidence="1" id="KW-0812">Transmembrane</keyword>
<keyword evidence="1" id="KW-0472">Membrane</keyword>
<sequence>MLNLSFSNVIRYCMSLAPLFITFFLIMGSVLNQDVKGLVYLGGILIVAILTVGFKRLF</sequence>
<keyword evidence="1" id="KW-1133">Transmembrane helix</keyword>
<accession>X0SU93</accession>
<evidence type="ECO:0000313" key="2">
    <source>
        <dbReference type="EMBL" id="GAF79477.1"/>
    </source>
</evidence>
<name>X0SU93_9ZZZZ</name>
<comment type="caution">
    <text evidence="2">The sequence shown here is derived from an EMBL/GenBank/DDBJ whole genome shotgun (WGS) entry which is preliminary data.</text>
</comment>
<reference evidence="2" key="1">
    <citation type="journal article" date="2014" name="Front. Microbiol.">
        <title>High frequency of phylogenetically diverse reductive dehalogenase-homologous genes in deep subseafloor sedimentary metagenomes.</title>
        <authorList>
            <person name="Kawai M."/>
            <person name="Futagami T."/>
            <person name="Toyoda A."/>
            <person name="Takaki Y."/>
            <person name="Nishi S."/>
            <person name="Hori S."/>
            <person name="Arai W."/>
            <person name="Tsubouchi T."/>
            <person name="Morono Y."/>
            <person name="Uchiyama I."/>
            <person name="Ito T."/>
            <person name="Fujiyama A."/>
            <person name="Inagaki F."/>
            <person name="Takami H."/>
        </authorList>
    </citation>
    <scope>NUCLEOTIDE SEQUENCE</scope>
    <source>
        <strain evidence="2">Expedition CK06-06</strain>
    </source>
</reference>
<organism evidence="2">
    <name type="scientific">marine sediment metagenome</name>
    <dbReference type="NCBI Taxonomy" id="412755"/>
    <lineage>
        <taxon>unclassified sequences</taxon>
        <taxon>metagenomes</taxon>
        <taxon>ecological metagenomes</taxon>
    </lineage>
</organism>
<feature type="transmembrane region" description="Helical" evidence="1">
    <location>
        <begin position="12"/>
        <end position="31"/>
    </location>
</feature>